<dbReference type="OrthoDB" id="9797976at2"/>
<feature type="transmembrane region" description="Helical" evidence="1">
    <location>
        <begin position="32"/>
        <end position="49"/>
    </location>
</feature>
<organism evidence="2 3">
    <name type="scientific">Suicoccus acidiformans</name>
    <dbReference type="NCBI Taxonomy" id="2036206"/>
    <lineage>
        <taxon>Bacteria</taxon>
        <taxon>Bacillati</taxon>
        <taxon>Bacillota</taxon>
        <taxon>Bacilli</taxon>
        <taxon>Lactobacillales</taxon>
        <taxon>Aerococcaceae</taxon>
        <taxon>Suicoccus</taxon>
    </lineage>
</organism>
<dbReference type="Proteomes" id="UP000263232">
    <property type="component" value="Chromosome"/>
</dbReference>
<keyword evidence="1" id="KW-0812">Transmembrane</keyword>
<feature type="transmembrane region" description="Helical" evidence="1">
    <location>
        <begin position="180"/>
        <end position="200"/>
    </location>
</feature>
<evidence type="ECO:0000256" key="1">
    <source>
        <dbReference type="SAM" id="Phobius"/>
    </source>
</evidence>
<dbReference type="AlphaFoldDB" id="A0A347WLN5"/>
<feature type="transmembrane region" description="Helical" evidence="1">
    <location>
        <begin position="105"/>
        <end position="123"/>
    </location>
</feature>
<evidence type="ECO:0000313" key="2">
    <source>
        <dbReference type="EMBL" id="AXY25992.1"/>
    </source>
</evidence>
<dbReference type="PANTHER" id="PTHR36111:SF2">
    <property type="entry name" value="INNER MEMBRANE PROTEIN"/>
    <property type="match status" value="1"/>
</dbReference>
<reference evidence="2 3" key="1">
    <citation type="submission" date="2017-09" db="EMBL/GenBank/DDBJ databases">
        <title>Complete genome sequence of Oxytococcus suis strain ZY16052.</title>
        <authorList>
            <person name="Li F."/>
        </authorList>
    </citation>
    <scope>NUCLEOTIDE SEQUENCE [LARGE SCALE GENOMIC DNA]</scope>
    <source>
        <strain evidence="2 3">ZY16052</strain>
    </source>
</reference>
<gene>
    <name evidence="2" type="ORF">CL176_08260</name>
</gene>
<sequence>MGAIVNSITVIIMGYVGSRLNRGISERVSERVMQAIGLAVVSIGISGAIRGGNGLIMVLSMVIGTLIGEGLDIDRWIIRIVDQVEARFMNTDSETGNEGTFKQGFITATMIFCVGSMVIVGSLESGLYGNHTTLYTKSIMDGITALMLASSLGAGVMFSSVPILILEGSLTLLASLLQPLLTDLVITEMISVGSIVLIALGFNLTGLTNFKIMNFSPSIFMPIILGAIPFLQ</sequence>
<feature type="transmembrane region" description="Helical" evidence="1">
    <location>
        <begin position="212"/>
        <end position="231"/>
    </location>
</feature>
<keyword evidence="3" id="KW-1185">Reference proteome</keyword>
<dbReference type="InterPro" id="IPR007563">
    <property type="entry name" value="DUF554"/>
</dbReference>
<dbReference type="Pfam" id="PF04474">
    <property type="entry name" value="DUF554"/>
    <property type="match status" value="1"/>
</dbReference>
<proteinExistence type="predicted"/>
<protein>
    <recommendedName>
        <fullName evidence="4">DUF554 domain-containing protein</fullName>
    </recommendedName>
</protein>
<keyword evidence="1" id="KW-0472">Membrane</keyword>
<accession>A0A347WLN5</accession>
<keyword evidence="1" id="KW-1133">Transmembrane helix</keyword>
<feature type="transmembrane region" description="Helical" evidence="1">
    <location>
        <begin position="143"/>
        <end position="168"/>
    </location>
</feature>
<evidence type="ECO:0000313" key="3">
    <source>
        <dbReference type="Proteomes" id="UP000263232"/>
    </source>
</evidence>
<dbReference type="EMBL" id="CP023434">
    <property type="protein sequence ID" value="AXY25992.1"/>
    <property type="molecule type" value="Genomic_DNA"/>
</dbReference>
<name>A0A347WLN5_9LACT</name>
<dbReference type="PANTHER" id="PTHR36111">
    <property type="entry name" value="INNER MEMBRANE PROTEIN-RELATED"/>
    <property type="match status" value="1"/>
</dbReference>
<dbReference type="RefSeq" id="WP_118990892.1">
    <property type="nucleotide sequence ID" value="NZ_CP023434.1"/>
</dbReference>
<evidence type="ECO:0008006" key="4">
    <source>
        <dbReference type="Google" id="ProtNLM"/>
    </source>
</evidence>
<dbReference type="KEGG" id="abae:CL176_08260"/>